<evidence type="ECO:0000256" key="1">
    <source>
        <dbReference type="SAM" id="MobiDB-lite"/>
    </source>
</evidence>
<reference evidence="3" key="1">
    <citation type="submission" date="2024-04" db="EMBL/GenBank/DDBJ databases">
        <title>Salinicola lusitanus LLJ914,a marine bacterium isolated from the Okinawa Trough.</title>
        <authorList>
            <person name="Li J."/>
        </authorList>
    </citation>
    <scope>NUCLEOTIDE SEQUENCE [LARGE SCALE GENOMIC DNA]</scope>
</reference>
<accession>A0AAW0NI18</accession>
<keyword evidence="3" id="KW-1185">Reference proteome</keyword>
<name>A0AAW0NI18_9GOBI</name>
<evidence type="ECO:0000313" key="3">
    <source>
        <dbReference type="Proteomes" id="UP001460270"/>
    </source>
</evidence>
<comment type="caution">
    <text evidence="2">The sequence shown here is derived from an EMBL/GenBank/DDBJ whole genome shotgun (WGS) entry which is preliminary data.</text>
</comment>
<protein>
    <submittedName>
        <fullName evidence="2">Uncharacterized protein</fullName>
    </submittedName>
</protein>
<organism evidence="2 3">
    <name type="scientific">Mugilogobius chulae</name>
    <name type="common">yellowstripe goby</name>
    <dbReference type="NCBI Taxonomy" id="88201"/>
    <lineage>
        <taxon>Eukaryota</taxon>
        <taxon>Metazoa</taxon>
        <taxon>Chordata</taxon>
        <taxon>Craniata</taxon>
        <taxon>Vertebrata</taxon>
        <taxon>Euteleostomi</taxon>
        <taxon>Actinopterygii</taxon>
        <taxon>Neopterygii</taxon>
        <taxon>Teleostei</taxon>
        <taxon>Neoteleostei</taxon>
        <taxon>Acanthomorphata</taxon>
        <taxon>Gobiaria</taxon>
        <taxon>Gobiiformes</taxon>
        <taxon>Gobioidei</taxon>
        <taxon>Gobiidae</taxon>
        <taxon>Gobionellinae</taxon>
        <taxon>Mugilogobius</taxon>
    </lineage>
</organism>
<sequence>MGHPSCCLPEQLGLHWGAGNRLTGKVNTEVWTEQLSVVVPSVTAAHEVQEHNHSLLTQTLRKCYGVRADRAADSIDVHLTISHRHREQGRRRTAPFPEGLTKGLEGPQCRPQLQEPQRCPTRRRLGLGSGPGIFHLHWFLLCLSESHHSILQRYSDHLRYLL</sequence>
<feature type="compositionally biased region" description="Basic residues" evidence="1">
    <location>
        <begin position="84"/>
        <end position="93"/>
    </location>
</feature>
<proteinExistence type="predicted"/>
<dbReference type="Proteomes" id="UP001460270">
    <property type="component" value="Unassembled WGS sequence"/>
</dbReference>
<dbReference type="AlphaFoldDB" id="A0AAW0NI18"/>
<gene>
    <name evidence="2" type="ORF">WMY93_021498</name>
</gene>
<dbReference type="EMBL" id="JBBPFD010000015">
    <property type="protein sequence ID" value="KAK7896173.1"/>
    <property type="molecule type" value="Genomic_DNA"/>
</dbReference>
<evidence type="ECO:0000313" key="2">
    <source>
        <dbReference type="EMBL" id="KAK7896173.1"/>
    </source>
</evidence>
<feature type="region of interest" description="Disordered" evidence="1">
    <location>
        <begin position="84"/>
        <end position="117"/>
    </location>
</feature>